<keyword evidence="2" id="KW-0378">Hydrolase</keyword>
<comment type="similarity">
    <text evidence="4">Belongs to the SIMIBI class G3E GTPase family. ZNG1 subfamily.</text>
</comment>
<evidence type="ECO:0000313" key="10">
    <source>
        <dbReference type="Proteomes" id="UP001152797"/>
    </source>
</evidence>
<evidence type="ECO:0000256" key="4">
    <source>
        <dbReference type="ARBA" id="ARBA00034320"/>
    </source>
</evidence>
<evidence type="ECO:0000256" key="3">
    <source>
        <dbReference type="ARBA" id="ARBA00023186"/>
    </source>
</evidence>
<gene>
    <name evidence="8" type="ORF">C1SCF055_LOCUS22787</name>
</gene>
<dbReference type="InterPro" id="IPR003495">
    <property type="entry name" value="CobW/HypB/UreG_nucleotide-bd"/>
</dbReference>
<dbReference type="InterPro" id="IPR036627">
    <property type="entry name" value="CobW-likC_sf"/>
</dbReference>
<dbReference type="Pfam" id="PF07683">
    <property type="entry name" value="CobW_C"/>
    <property type="match status" value="1"/>
</dbReference>
<organism evidence="8">
    <name type="scientific">Cladocopium goreaui</name>
    <dbReference type="NCBI Taxonomy" id="2562237"/>
    <lineage>
        <taxon>Eukaryota</taxon>
        <taxon>Sar</taxon>
        <taxon>Alveolata</taxon>
        <taxon>Dinophyceae</taxon>
        <taxon>Suessiales</taxon>
        <taxon>Symbiodiniaceae</taxon>
        <taxon>Cladocopium</taxon>
    </lineage>
</organism>
<dbReference type="OrthoDB" id="258627at2759"/>
<evidence type="ECO:0000256" key="5">
    <source>
        <dbReference type="ARBA" id="ARBA00049117"/>
    </source>
</evidence>
<dbReference type="GO" id="GO:0000166">
    <property type="term" value="F:nucleotide binding"/>
    <property type="evidence" value="ECO:0007669"/>
    <property type="project" value="UniProtKB-KW"/>
</dbReference>
<keyword evidence="10" id="KW-1185">Reference proteome</keyword>
<dbReference type="InterPro" id="IPR051316">
    <property type="entry name" value="Zinc-reg_GTPase_activator"/>
</dbReference>
<dbReference type="Gene3D" id="3.40.50.300">
    <property type="entry name" value="P-loop containing nucleotide triphosphate hydrolases"/>
    <property type="match status" value="1"/>
</dbReference>
<dbReference type="SUPFAM" id="SSF90002">
    <property type="entry name" value="Hypothetical protein YjiA, C-terminal domain"/>
    <property type="match status" value="1"/>
</dbReference>
<dbReference type="EMBL" id="CAMXCT030002188">
    <property type="protein sequence ID" value="CAL4783606.1"/>
    <property type="molecule type" value="Genomic_DNA"/>
</dbReference>
<dbReference type="SUPFAM" id="SSF52540">
    <property type="entry name" value="P-loop containing nucleoside triphosphate hydrolases"/>
    <property type="match status" value="1"/>
</dbReference>
<dbReference type="CDD" id="cd03112">
    <property type="entry name" value="CobW-like"/>
    <property type="match status" value="1"/>
</dbReference>
<sequence length="396" mass="44691">MSKVVPVTVLTGFLGSGKTTLLNHILESPDHGMKFAIIENEFGEVGVDENIIKEDSEEQIIEVMNGCICCTVRGDLVKVLKRLRDRLDSIDGVIIETTGLADPAPVAQTFFVDDDIQKSYKLDGIITVVDAKHIVEHLEEEKPEGVENESVEQIAFADRIILNKTDLVDDVKLGEVEAKVKKINGAVEIIRTEYSKVEPRKLININAFSLDRVLEMDPQFMDTEGEHQHDQTVSSISFKFDGELNVNKLERWLSIMLQTKAQDMFRYKGVMAVKGMDTKFVFQGVHMLFSGGFQDSFKWKPEEPRTCRFVFIGKNLDKADLEKNFMDCKVTAEPRFKVGDFVEANVGSWSGGKILKVWDDGNPYRIQLENGDQVWAPEDSDNFVRLKKAKQDGYAA</sequence>
<name>A0A9P1CR83_9DINO</name>
<dbReference type="InterPro" id="IPR011629">
    <property type="entry name" value="CobW-like_C"/>
</dbReference>
<dbReference type="PANTHER" id="PTHR13748:SF62">
    <property type="entry name" value="COBW DOMAIN-CONTAINING PROTEIN"/>
    <property type="match status" value="1"/>
</dbReference>
<evidence type="ECO:0000256" key="2">
    <source>
        <dbReference type="ARBA" id="ARBA00022801"/>
    </source>
</evidence>
<reference evidence="8" key="1">
    <citation type="submission" date="2022-10" db="EMBL/GenBank/DDBJ databases">
        <authorList>
            <person name="Chen Y."/>
            <person name="Dougan E. K."/>
            <person name="Chan C."/>
            <person name="Rhodes N."/>
            <person name="Thang M."/>
        </authorList>
    </citation>
    <scope>NUCLEOTIDE SEQUENCE</scope>
</reference>
<dbReference type="EMBL" id="CAMXCT020002188">
    <property type="protein sequence ID" value="CAL1149669.1"/>
    <property type="molecule type" value="Genomic_DNA"/>
</dbReference>
<evidence type="ECO:0000313" key="8">
    <source>
        <dbReference type="EMBL" id="CAI3996294.1"/>
    </source>
</evidence>
<evidence type="ECO:0000256" key="1">
    <source>
        <dbReference type="ARBA" id="ARBA00022741"/>
    </source>
</evidence>
<dbReference type="Gene3D" id="3.30.1220.10">
    <property type="entry name" value="CobW-like, C-terminal domain"/>
    <property type="match status" value="1"/>
</dbReference>
<protein>
    <submittedName>
        <fullName evidence="9">Beta-ketoacyl-[acyl-carrier-protein] synthase III</fullName>
    </submittedName>
</protein>
<keyword evidence="1" id="KW-0547">Nucleotide-binding</keyword>
<dbReference type="Pfam" id="PF02492">
    <property type="entry name" value="cobW"/>
    <property type="match status" value="1"/>
</dbReference>
<dbReference type="AlphaFoldDB" id="A0A9P1CR83"/>
<evidence type="ECO:0000313" key="9">
    <source>
        <dbReference type="EMBL" id="CAL4783606.1"/>
    </source>
</evidence>
<keyword evidence="3" id="KW-0143">Chaperone</keyword>
<comment type="caution">
    <text evidence="8">The sequence shown here is derived from an EMBL/GenBank/DDBJ whole genome shotgun (WGS) entry which is preliminary data.</text>
</comment>
<dbReference type="InterPro" id="IPR027417">
    <property type="entry name" value="P-loop_NTPase"/>
</dbReference>
<proteinExistence type="inferred from homology"/>
<dbReference type="GO" id="GO:0016787">
    <property type="term" value="F:hydrolase activity"/>
    <property type="evidence" value="ECO:0007669"/>
    <property type="project" value="UniProtKB-KW"/>
</dbReference>
<dbReference type="GO" id="GO:0005737">
    <property type="term" value="C:cytoplasm"/>
    <property type="evidence" value="ECO:0007669"/>
    <property type="project" value="TreeGrafter"/>
</dbReference>
<comment type="catalytic activity">
    <reaction evidence="5">
        <text>GTP + H2O = GDP + phosphate + H(+)</text>
        <dbReference type="Rhea" id="RHEA:19669"/>
        <dbReference type="ChEBI" id="CHEBI:15377"/>
        <dbReference type="ChEBI" id="CHEBI:15378"/>
        <dbReference type="ChEBI" id="CHEBI:37565"/>
        <dbReference type="ChEBI" id="CHEBI:43474"/>
        <dbReference type="ChEBI" id="CHEBI:58189"/>
    </reaction>
    <physiologicalReaction direction="left-to-right" evidence="5">
        <dbReference type="Rhea" id="RHEA:19670"/>
    </physiologicalReaction>
</comment>
<accession>A0A9P1CR83</accession>
<dbReference type="EMBL" id="CAMXCT010002188">
    <property type="protein sequence ID" value="CAI3996294.1"/>
    <property type="molecule type" value="Genomic_DNA"/>
</dbReference>
<reference evidence="9 10" key="2">
    <citation type="submission" date="2024-05" db="EMBL/GenBank/DDBJ databases">
        <authorList>
            <person name="Chen Y."/>
            <person name="Shah S."/>
            <person name="Dougan E. K."/>
            <person name="Thang M."/>
            <person name="Chan C."/>
        </authorList>
    </citation>
    <scope>NUCLEOTIDE SEQUENCE [LARGE SCALE GENOMIC DNA]</scope>
</reference>
<evidence type="ECO:0000259" key="7">
    <source>
        <dbReference type="Pfam" id="PF07683"/>
    </source>
</evidence>
<feature type="domain" description="CobW C-terminal" evidence="7">
    <location>
        <begin position="233"/>
        <end position="328"/>
    </location>
</feature>
<feature type="domain" description="CobW/HypB/UreG nucleotide-binding" evidence="6">
    <location>
        <begin position="6"/>
        <end position="190"/>
    </location>
</feature>
<dbReference type="Proteomes" id="UP001152797">
    <property type="component" value="Unassembled WGS sequence"/>
</dbReference>
<evidence type="ECO:0000259" key="6">
    <source>
        <dbReference type="Pfam" id="PF02492"/>
    </source>
</evidence>
<dbReference type="PANTHER" id="PTHR13748">
    <property type="entry name" value="COBW-RELATED"/>
    <property type="match status" value="1"/>
</dbReference>